<sequence length="395" mass="42527">MKGSIQWRRTRCSNQKRDHCDRVIPSSTGPELCLSTTVETTHHSPRPEATASDRQSSTSLSSASTSTYVPALGTPFNGALTLSAVSDAGAVNTSTDTAHNPGSRLNPRLFDTSPGSYAANSGFAYLAGETSQSRTHSISDGVGDAHLYDEALYDSSFNVGLPTTWPCSSAEMPSFSDRGIASRPASNAYSSLIPTYDTSAPLLVPHFGEAQGRPTAGAGISNNCDRRCLLIVTPLLEIVENHMHSIKLPSPEGILEWQKSACLKCIQVLGCPACFTNSEHMMLLIMFCDKLITLVNKILSLTADNSRFQTSFQARDREINDSAEIIGVVQLLSGLGIRKIAKLLVCIKASPAVEGKEVQMMLIRNIEQRVERTVTKIKDSIVSLIDQGFSGQDSG</sequence>
<comment type="caution">
    <text evidence="1">The sequence shown here is derived from an EMBL/GenBank/DDBJ whole genome shotgun (WGS) entry which is preliminary data.</text>
</comment>
<proteinExistence type="predicted"/>
<protein>
    <submittedName>
        <fullName evidence="1">Uncharacterized protein</fullName>
    </submittedName>
</protein>
<dbReference type="Proteomes" id="UP001143856">
    <property type="component" value="Unassembled WGS sequence"/>
</dbReference>
<keyword evidence="2" id="KW-1185">Reference proteome</keyword>
<name>A0ACC1P2X7_9PEZI</name>
<evidence type="ECO:0000313" key="2">
    <source>
        <dbReference type="Proteomes" id="UP001143856"/>
    </source>
</evidence>
<gene>
    <name evidence="1" type="ORF">NUW58_g5162</name>
</gene>
<organism evidence="1 2">
    <name type="scientific">Xylaria curta</name>
    <dbReference type="NCBI Taxonomy" id="42375"/>
    <lineage>
        <taxon>Eukaryota</taxon>
        <taxon>Fungi</taxon>
        <taxon>Dikarya</taxon>
        <taxon>Ascomycota</taxon>
        <taxon>Pezizomycotina</taxon>
        <taxon>Sordariomycetes</taxon>
        <taxon>Xylariomycetidae</taxon>
        <taxon>Xylariales</taxon>
        <taxon>Xylariaceae</taxon>
        <taxon>Xylaria</taxon>
    </lineage>
</organism>
<dbReference type="EMBL" id="JAPDGR010000990">
    <property type="protein sequence ID" value="KAJ2986146.1"/>
    <property type="molecule type" value="Genomic_DNA"/>
</dbReference>
<accession>A0ACC1P2X7</accession>
<evidence type="ECO:0000313" key="1">
    <source>
        <dbReference type="EMBL" id="KAJ2986146.1"/>
    </source>
</evidence>
<reference evidence="1" key="1">
    <citation type="submission" date="2022-10" db="EMBL/GenBank/DDBJ databases">
        <title>Genome Sequence of Xylaria curta.</title>
        <authorList>
            <person name="Buettner E."/>
        </authorList>
    </citation>
    <scope>NUCLEOTIDE SEQUENCE</scope>
    <source>
        <strain evidence="1">Babe10</strain>
    </source>
</reference>